<dbReference type="PROSITE" id="PS00086">
    <property type="entry name" value="CYTOCHROME_P450"/>
    <property type="match status" value="1"/>
</dbReference>
<dbReference type="GO" id="GO:0020037">
    <property type="term" value="F:heme binding"/>
    <property type="evidence" value="ECO:0007669"/>
    <property type="project" value="InterPro"/>
</dbReference>
<dbReference type="CDD" id="cd11059">
    <property type="entry name" value="CYP_fungal"/>
    <property type="match status" value="1"/>
</dbReference>
<gene>
    <name evidence="10" type="ORF">NliqN6_0152</name>
</gene>
<keyword evidence="7 8" id="KW-0349">Heme</keyword>
<keyword evidence="6 7" id="KW-0408">Iron</keyword>
<sequence>MPVLQSSTIAWPNLTKELSSYWLLGALVLGYISWQLAQAISAGFFSPLARVPGPLLNRFTDWPLKIQTLKGRRIYYVDALHQRYGPIVRISPNEVAVNDLASVKEIHRIGSGFVKSPWYPIISGEEPSEAGLFSQRDPKTHATRRKLFSQPFSKGGILEWEEMLKEKAEMAVNGMTQMAARNGGVADVLEWWTYMTTDVIAELGFGEGFHALETGQPSQYTKDLLKTFILSGLRADFPLIFNIAQYMPIPALRNAVGAFRRLEIYGERAIAQYRSMERKGGCRKTLFTNMAEGALDDSTIAREAQNLIIAGTDTTSVTLTYLIWAVLRNPRVKDKLLREIEQEVHGEAFGTADAEELPYLQAVIQETLRLYGAAPGGLPRSTPAGGRLLDGYFIPENTVVATQAYSLHRNGDIFPEPQSFNPERWLSPTQKMKDAFMPFGGGTRVCLGIHLARFEIALGTMTFFKAHPAAQVSPQTTVADMEFENFFLITPRAHKCLVTL</sequence>
<dbReference type="SUPFAM" id="SSF48264">
    <property type="entry name" value="Cytochrome P450"/>
    <property type="match status" value="1"/>
</dbReference>
<keyword evidence="9" id="KW-0812">Transmembrane</keyword>
<dbReference type="Pfam" id="PF00067">
    <property type="entry name" value="p450"/>
    <property type="match status" value="1"/>
</dbReference>
<evidence type="ECO:0000313" key="10">
    <source>
        <dbReference type="EMBL" id="GHJ83750.1"/>
    </source>
</evidence>
<evidence type="ECO:0000256" key="7">
    <source>
        <dbReference type="PIRSR" id="PIRSR602401-1"/>
    </source>
</evidence>
<comment type="caution">
    <text evidence="10">The sequence shown here is derived from an EMBL/GenBank/DDBJ whole genome shotgun (WGS) entry which is preliminary data.</text>
</comment>
<name>A0A8H3TME0_9TREE</name>
<keyword evidence="9" id="KW-0472">Membrane</keyword>
<keyword evidence="9" id="KW-1133">Transmembrane helix</keyword>
<evidence type="ECO:0008006" key="12">
    <source>
        <dbReference type="Google" id="ProtNLM"/>
    </source>
</evidence>
<keyword evidence="8" id="KW-0503">Monooxygenase</keyword>
<proteinExistence type="inferred from homology"/>
<dbReference type="PRINTS" id="PR00385">
    <property type="entry name" value="P450"/>
</dbReference>
<accession>A0A8H3TME0</accession>
<comment type="pathway">
    <text evidence="2">Secondary metabolite biosynthesis.</text>
</comment>
<comment type="similarity">
    <text evidence="3 8">Belongs to the cytochrome P450 family.</text>
</comment>
<evidence type="ECO:0000256" key="8">
    <source>
        <dbReference type="RuleBase" id="RU000461"/>
    </source>
</evidence>
<dbReference type="InterPro" id="IPR017972">
    <property type="entry name" value="Cyt_P450_CS"/>
</dbReference>
<keyword evidence="4 7" id="KW-0479">Metal-binding</keyword>
<dbReference type="OrthoDB" id="1470350at2759"/>
<protein>
    <recommendedName>
        <fullName evidence="12">Cytochrome P450</fullName>
    </recommendedName>
</protein>
<dbReference type="EMBL" id="BLZA01000002">
    <property type="protein sequence ID" value="GHJ83750.1"/>
    <property type="molecule type" value="Genomic_DNA"/>
</dbReference>
<dbReference type="PANTHER" id="PTHR24305">
    <property type="entry name" value="CYTOCHROME P450"/>
    <property type="match status" value="1"/>
</dbReference>
<evidence type="ECO:0000256" key="3">
    <source>
        <dbReference type="ARBA" id="ARBA00010617"/>
    </source>
</evidence>
<dbReference type="GO" id="GO:0005506">
    <property type="term" value="F:iron ion binding"/>
    <property type="evidence" value="ECO:0007669"/>
    <property type="project" value="InterPro"/>
</dbReference>
<dbReference type="InterPro" id="IPR036396">
    <property type="entry name" value="Cyt_P450_sf"/>
</dbReference>
<organism evidence="10 11">
    <name type="scientific">Naganishia liquefaciens</name>
    <dbReference type="NCBI Taxonomy" id="104408"/>
    <lineage>
        <taxon>Eukaryota</taxon>
        <taxon>Fungi</taxon>
        <taxon>Dikarya</taxon>
        <taxon>Basidiomycota</taxon>
        <taxon>Agaricomycotina</taxon>
        <taxon>Tremellomycetes</taxon>
        <taxon>Filobasidiales</taxon>
        <taxon>Filobasidiaceae</taxon>
        <taxon>Naganishia</taxon>
    </lineage>
</organism>
<dbReference type="GO" id="GO:0016705">
    <property type="term" value="F:oxidoreductase activity, acting on paired donors, with incorporation or reduction of molecular oxygen"/>
    <property type="evidence" value="ECO:0007669"/>
    <property type="project" value="InterPro"/>
</dbReference>
<dbReference type="GO" id="GO:0004497">
    <property type="term" value="F:monooxygenase activity"/>
    <property type="evidence" value="ECO:0007669"/>
    <property type="project" value="UniProtKB-KW"/>
</dbReference>
<evidence type="ECO:0000256" key="9">
    <source>
        <dbReference type="SAM" id="Phobius"/>
    </source>
</evidence>
<evidence type="ECO:0000256" key="6">
    <source>
        <dbReference type="ARBA" id="ARBA00023004"/>
    </source>
</evidence>
<dbReference type="PANTHER" id="PTHR24305:SF96">
    <property type="entry name" value="CYTOCHROME P450 MONOOXYGENASE STCB-RELATED"/>
    <property type="match status" value="1"/>
</dbReference>
<dbReference type="InterPro" id="IPR002401">
    <property type="entry name" value="Cyt_P450_E_grp-I"/>
</dbReference>
<dbReference type="InterPro" id="IPR050121">
    <property type="entry name" value="Cytochrome_P450_monoxygenase"/>
</dbReference>
<comment type="cofactor">
    <cofactor evidence="1 7">
        <name>heme</name>
        <dbReference type="ChEBI" id="CHEBI:30413"/>
    </cofactor>
</comment>
<keyword evidence="5 8" id="KW-0560">Oxidoreductase</keyword>
<feature type="transmembrane region" description="Helical" evidence="9">
    <location>
        <begin position="20"/>
        <end position="45"/>
    </location>
</feature>
<dbReference type="Gene3D" id="1.10.630.10">
    <property type="entry name" value="Cytochrome P450"/>
    <property type="match status" value="1"/>
</dbReference>
<evidence type="ECO:0000256" key="1">
    <source>
        <dbReference type="ARBA" id="ARBA00001971"/>
    </source>
</evidence>
<reference evidence="10" key="1">
    <citation type="submission" date="2020-07" db="EMBL/GenBank/DDBJ databases">
        <title>Draft Genome Sequence of a Deep-Sea Yeast, Naganishia (Cryptococcus) liquefaciens strain N6.</title>
        <authorList>
            <person name="Han Y.W."/>
            <person name="Kajitani R."/>
            <person name="Morimoto H."/>
            <person name="Parhat M."/>
            <person name="Tsubouchi H."/>
            <person name="Bakenova O."/>
            <person name="Ogata M."/>
            <person name="Argunhan B."/>
            <person name="Aoki R."/>
            <person name="Kajiwara S."/>
            <person name="Itoh T."/>
            <person name="Iwasaki H."/>
        </authorList>
    </citation>
    <scope>NUCLEOTIDE SEQUENCE</scope>
    <source>
        <strain evidence="10">N6</strain>
    </source>
</reference>
<feature type="binding site" description="axial binding residue" evidence="7">
    <location>
        <position position="446"/>
    </location>
    <ligand>
        <name>heme</name>
        <dbReference type="ChEBI" id="CHEBI:30413"/>
    </ligand>
    <ligandPart>
        <name>Fe</name>
        <dbReference type="ChEBI" id="CHEBI:18248"/>
    </ligandPart>
</feature>
<evidence type="ECO:0000313" key="11">
    <source>
        <dbReference type="Proteomes" id="UP000620104"/>
    </source>
</evidence>
<evidence type="ECO:0000256" key="4">
    <source>
        <dbReference type="ARBA" id="ARBA00022723"/>
    </source>
</evidence>
<dbReference type="InterPro" id="IPR001128">
    <property type="entry name" value="Cyt_P450"/>
</dbReference>
<keyword evidence="11" id="KW-1185">Reference proteome</keyword>
<dbReference type="AlphaFoldDB" id="A0A8H3TME0"/>
<dbReference type="Proteomes" id="UP000620104">
    <property type="component" value="Unassembled WGS sequence"/>
</dbReference>
<dbReference type="PRINTS" id="PR00463">
    <property type="entry name" value="EP450I"/>
</dbReference>
<evidence type="ECO:0000256" key="5">
    <source>
        <dbReference type="ARBA" id="ARBA00023002"/>
    </source>
</evidence>
<evidence type="ECO:0000256" key="2">
    <source>
        <dbReference type="ARBA" id="ARBA00005179"/>
    </source>
</evidence>